<feature type="non-terminal residue" evidence="1">
    <location>
        <position position="165"/>
    </location>
</feature>
<accession>A0A9D1HHN2</accession>
<dbReference type="EMBL" id="DVLT01000039">
    <property type="protein sequence ID" value="HIU02805.1"/>
    <property type="molecule type" value="Genomic_DNA"/>
</dbReference>
<dbReference type="InterPro" id="IPR003724">
    <property type="entry name" value="CblAdoTrfase_CobA"/>
</dbReference>
<name>A0A9D1HHN2_9FIRM</name>
<dbReference type="GO" id="GO:0005524">
    <property type="term" value="F:ATP binding"/>
    <property type="evidence" value="ECO:0007669"/>
    <property type="project" value="InterPro"/>
</dbReference>
<proteinExistence type="predicted"/>
<protein>
    <submittedName>
        <fullName evidence="1">Cob(I)yrinic acid a,c-diamide adenosyltransferase</fullName>
    </submittedName>
</protein>
<dbReference type="PANTHER" id="PTHR46638:SF1">
    <property type="entry name" value="CORRINOID ADENOSYLTRANSFERASE"/>
    <property type="match status" value="1"/>
</dbReference>
<reference evidence="1" key="1">
    <citation type="submission" date="2020-10" db="EMBL/GenBank/DDBJ databases">
        <authorList>
            <person name="Gilroy R."/>
        </authorList>
    </citation>
    <scope>NUCLEOTIDE SEQUENCE</scope>
    <source>
        <strain evidence="1">CHK187-14744</strain>
    </source>
</reference>
<organism evidence="1 2">
    <name type="scientific">Candidatus Onthocola gallistercoris</name>
    <dbReference type="NCBI Taxonomy" id="2840876"/>
    <lineage>
        <taxon>Bacteria</taxon>
        <taxon>Bacillati</taxon>
        <taxon>Bacillota</taxon>
        <taxon>Bacilli</taxon>
        <taxon>Candidatus Onthocola</taxon>
    </lineage>
</organism>
<sequence length="165" mass="18757">MSEGQIKVYYGEGKGKSTAALGQAVCYAGSGKEVFVIQFLKGKLSRDLDYLTRLEPELKIYRFEKTEEYYNDLSEEEKEEERFNVLNGVNFAKKVLKIGECDVLVLDELLGLMDLGILSEEEVLQMLDMKNESMELILTGRTLPDTIRERADIIFEISVTKPEGN</sequence>
<dbReference type="PANTHER" id="PTHR46638">
    <property type="entry name" value="CORRINOID ADENOSYLTRANSFERASE"/>
    <property type="match status" value="1"/>
</dbReference>
<dbReference type="SUPFAM" id="SSF52540">
    <property type="entry name" value="P-loop containing nucleoside triphosphate hydrolases"/>
    <property type="match status" value="1"/>
</dbReference>
<dbReference type="Gene3D" id="3.40.50.300">
    <property type="entry name" value="P-loop containing nucleotide triphosphate hydrolases"/>
    <property type="match status" value="1"/>
</dbReference>
<dbReference type="GO" id="GO:0009236">
    <property type="term" value="P:cobalamin biosynthetic process"/>
    <property type="evidence" value="ECO:0007669"/>
    <property type="project" value="InterPro"/>
</dbReference>
<dbReference type="Pfam" id="PF02572">
    <property type="entry name" value="CobA_CobO_BtuR"/>
    <property type="match status" value="1"/>
</dbReference>
<dbReference type="Proteomes" id="UP000824164">
    <property type="component" value="Unassembled WGS sequence"/>
</dbReference>
<reference evidence="1" key="2">
    <citation type="journal article" date="2021" name="PeerJ">
        <title>Extensive microbial diversity within the chicken gut microbiome revealed by metagenomics and culture.</title>
        <authorList>
            <person name="Gilroy R."/>
            <person name="Ravi A."/>
            <person name="Getino M."/>
            <person name="Pursley I."/>
            <person name="Horton D.L."/>
            <person name="Alikhan N.F."/>
            <person name="Baker D."/>
            <person name="Gharbi K."/>
            <person name="Hall N."/>
            <person name="Watson M."/>
            <person name="Adriaenssens E.M."/>
            <person name="Foster-Nyarko E."/>
            <person name="Jarju S."/>
            <person name="Secka A."/>
            <person name="Antonio M."/>
            <person name="Oren A."/>
            <person name="Chaudhuri R.R."/>
            <person name="La Ragione R."/>
            <person name="Hildebrand F."/>
            <person name="Pallen M.J."/>
        </authorList>
    </citation>
    <scope>NUCLEOTIDE SEQUENCE</scope>
    <source>
        <strain evidence="1">CHK187-14744</strain>
    </source>
</reference>
<evidence type="ECO:0000313" key="2">
    <source>
        <dbReference type="Proteomes" id="UP000824164"/>
    </source>
</evidence>
<dbReference type="AlphaFoldDB" id="A0A9D1HHN2"/>
<dbReference type="GO" id="GO:0008817">
    <property type="term" value="F:corrinoid adenosyltransferase activity"/>
    <property type="evidence" value="ECO:0007669"/>
    <property type="project" value="InterPro"/>
</dbReference>
<comment type="caution">
    <text evidence="1">The sequence shown here is derived from an EMBL/GenBank/DDBJ whole genome shotgun (WGS) entry which is preliminary data.</text>
</comment>
<dbReference type="PIRSF" id="PIRSF015617">
    <property type="entry name" value="Adensltrnsf_CobA"/>
    <property type="match status" value="1"/>
</dbReference>
<dbReference type="InterPro" id="IPR027417">
    <property type="entry name" value="P-loop_NTPase"/>
</dbReference>
<gene>
    <name evidence="1" type="ORF">IAB63_06080</name>
</gene>
<evidence type="ECO:0000313" key="1">
    <source>
        <dbReference type="EMBL" id="HIU02805.1"/>
    </source>
</evidence>